<evidence type="ECO:0000313" key="3">
    <source>
        <dbReference type="EMBL" id="TYC61530.1"/>
    </source>
</evidence>
<dbReference type="PROSITE" id="PS51832">
    <property type="entry name" value="HD_GYP"/>
    <property type="match status" value="1"/>
</dbReference>
<accession>A0A6C2D4Q5</accession>
<dbReference type="InterPro" id="IPR003607">
    <property type="entry name" value="HD/PDEase_dom"/>
</dbReference>
<dbReference type="Pfam" id="PF13487">
    <property type="entry name" value="HD_5"/>
    <property type="match status" value="1"/>
</dbReference>
<dbReference type="OrthoDB" id="9763857at2"/>
<feature type="coiled-coil region" evidence="1">
    <location>
        <begin position="20"/>
        <end position="54"/>
    </location>
</feature>
<dbReference type="GO" id="GO:0008081">
    <property type="term" value="F:phosphoric diester hydrolase activity"/>
    <property type="evidence" value="ECO:0007669"/>
    <property type="project" value="UniProtKB-ARBA"/>
</dbReference>
<dbReference type="CDD" id="cd00077">
    <property type="entry name" value="HDc"/>
    <property type="match status" value="1"/>
</dbReference>
<dbReference type="SMART" id="SM00471">
    <property type="entry name" value="HDc"/>
    <property type="match status" value="1"/>
</dbReference>
<organism evidence="3 4">
    <name type="scientific">Zoogloea oleivorans</name>
    <dbReference type="NCBI Taxonomy" id="1552750"/>
    <lineage>
        <taxon>Bacteria</taxon>
        <taxon>Pseudomonadati</taxon>
        <taxon>Pseudomonadota</taxon>
        <taxon>Betaproteobacteria</taxon>
        <taxon>Rhodocyclales</taxon>
        <taxon>Zoogloeaceae</taxon>
        <taxon>Zoogloea</taxon>
    </lineage>
</organism>
<comment type="caution">
    <text evidence="3">The sequence shown here is derived from an EMBL/GenBank/DDBJ whole genome shotgun (WGS) entry which is preliminary data.</text>
</comment>
<dbReference type="Gene3D" id="1.10.3210.10">
    <property type="entry name" value="Hypothetical protein af1432"/>
    <property type="match status" value="1"/>
</dbReference>
<dbReference type="InterPro" id="IPR037522">
    <property type="entry name" value="HD_GYP_dom"/>
</dbReference>
<dbReference type="InterPro" id="IPR052020">
    <property type="entry name" value="Cyclic_di-GMP/3'3'-cGAMP_PDE"/>
</dbReference>
<feature type="domain" description="HD-GYP" evidence="2">
    <location>
        <begin position="48"/>
        <end position="245"/>
    </location>
</feature>
<evidence type="ECO:0000259" key="2">
    <source>
        <dbReference type="PROSITE" id="PS51832"/>
    </source>
</evidence>
<proteinExistence type="predicted"/>
<evidence type="ECO:0000256" key="1">
    <source>
        <dbReference type="SAM" id="Coils"/>
    </source>
</evidence>
<keyword evidence="4" id="KW-1185">Reference proteome</keyword>
<dbReference type="Proteomes" id="UP000389128">
    <property type="component" value="Unassembled WGS sequence"/>
</dbReference>
<gene>
    <name evidence="3" type="ORF">ETQ85_02360</name>
</gene>
<name>A0A6C2D4Q5_9RHOO</name>
<dbReference type="EMBL" id="SDKK01000002">
    <property type="protein sequence ID" value="TYC61530.1"/>
    <property type="molecule type" value="Genomic_DNA"/>
</dbReference>
<protein>
    <submittedName>
        <fullName evidence="3">HD domain-containing protein</fullName>
    </submittedName>
</protein>
<dbReference type="PANTHER" id="PTHR45228">
    <property type="entry name" value="CYCLIC DI-GMP PHOSPHODIESTERASE TM_0186-RELATED"/>
    <property type="match status" value="1"/>
</dbReference>
<sequence>MKTPTFPEAASMLAEPAGEMECLTRRIEQAEAELAALRKERDQAFRAIADLRNETFFDLARSAERNDGESPLHTARIGIYTSLIAAELGCPDAHCQLLERAAQLHDIGKIGIHATILSKPGPLTTEEWKMMREHPRIGASIIGESEQPLLKLAGEIAMSHHEHFNGFGYPLGLAGEAIPLAGRIVGLADFFDALTHDRSYRQALPVDKVLSMIGERRGEQFDPLVVDAFMRIFEQIEEVREQLVEQEAFGDAADWDSPWWMVY</sequence>
<dbReference type="PANTHER" id="PTHR45228:SF1">
    <property type="entry name" value="CYCLIC DI-GMP PHOSPHODIESTERASE TM_0186"/>
    <property type="match status" value="1"/>
</dbReference>
<dbReference type="AlphaFoldDB" id="A0A6C2D4Q5"/>
<reference evidence="3 4" key="1">
    <citation type="submission" date="2019-01" db="EMBL/GenBank/DDBJ databases">
        <title>Zoogloea oleivorans genome sequencing and assembly.</title>
        <authorList>
            <person name="Tancsics A."/>
            <person name="Farkas M."/>
            <person name="Kriszt B."/>
            <person name="Maroti G."/>
            <person name="Horvath B."/>
        </authorList>
    </citation>
    <scope>NUCLEOTIDE SEQUENCE [LARGE SCALE GENOMIC DNA]</scope>
    <source>
        <strain evidence="3 4">Buc</strain>
    </source>
</reference>
<evidence type="ECO:0000313" key="4">
    <source>
        <dbReference type="Proteomes" id="UP000389128"/>
    </source>
</evidence>
<dbReference type="RefSeq" id="WP_148577524.1">
    <property type="nucleotide sequence ID" value="NZ_SDKK01000002.1"/>
</dbReference>
<dbReference type="SUPFAM" id="SSF109604">
    <property type="entry name" value="HD-domain/PDEase-like"/>
    <property type="match status" value="1"/>
</dbReference>
<keyword evidence="1" id="KW-0175">Coiled coil</keyword>